<protein>
    <submittedName>
        <fullName evidence="1">Uncharacterized protein</fullName>
    </submittedName>
</protein>
<gene>
    <name evidence="1" type="ORF">SAMN04488134_11065</name>
</gene>
<reference evidence="1 2" key="1">
    <citation type="submission" date="2016-10" db="EMBL/GenBank/DDBJ databases">
        <authorList>
            <person name="de Groot N.N."/>
        </authorList>
    </citation>
    <scope>NUCLEOTIDE SEQUENCE [LARGE SCALE GENOMIC DNA]</scope>
    <source>
        <strain evidence="1 2">CGMCC 1.10434</strain>
    </source>
</reference>
<dbReference type="STRING" id="872970.SAMN04488134_11065"/>
<dbReference type="EMBL" id="FODJ01000010">
    <property type="protein sequence ID" value="SEO64912.1"/>
    <property type="molecule type" value="Genomic_DNA"/>
</dbReference>
<proteinExistence type="predicted"/>
<sequence length="95" mass="10425">MMESWLVKGALIGLGAGALFSLVNANKRKKLSINVANVKSKTNAMLKRPTKFNACIYNYTNSLFNQAISGLSLTIDCVDQFETLIDRLDQGLANK</sequence>
<keyword evidence="2" id="KW-1185">Reference proteome</keyword>
<accession>A0A1H8RF04</accession>
<evidence type="ECO:0000313" key="1">
    <source>
        <dbReference type="EMBL" id="SEO64912.1"/>
    </source>
</evidence>
<dbReference type="AlphaFoldDB" id="A0A1H8RF04"/>
<organism evidence="1 2">
    <name type="scientific">Amphibacillus marinus</name>
    <dbReference type="NCBI Taxonomy" id="872970"/>
    <lineage>
        <taxon>Bacteria</taxon>
        <taxon>Bacillati</taxon>
        <taxon>Bacillota</taxon>
        <taxon>Bacilli</taxon>
        <taxon>Bacillales</taxon>
        <taxon>Bacillaceae</taxon>
        <taxon>Amphibacillus</taxon>
    </lineage>
</organism>
<name>A0A1H8RF04_9BACI</name>
<dbReference type="Proteomes" id="UP000199300">
    <property type="component" value="Unassembled WGS sequence"/>
</dbReference>
<evidence type="ECO:0000313" key="2">
    <source>
        <dbReference type="Proteomes" id="UP000199300"/>
    </source>
</evidence>